<sequence length="405" mass="43664">MQDVIVVGAGMVGSALALSLAKGGLTVCLVDASAGTPCWQTSMIDQRVSAITQASRYFLEHLGVWPSICTRRVSAYKAMTVWDGEGSGEVTFDAEDAASESLGHIVENSAITDALHEALDAHPGVTCDWQFSASGYSLTGEGVRLYCDDGRTHEARLLVGADGARSNIRHFAGIRTRDRDTGQRGVVTTVTHALPHQRTARQIFLPGGPLAFLPLMPDERELTSSIVWSSEAPLAESRMALSDEAFKAELADAFEYRLGSITSVAPRVAFPLIQRHAERYTSERVALVGDAAHSIHPLAGQGVNLGFLDAATLSEEVLTSVRRGIAVGNAQALSRYSRRRRGDNAQMLMLMDAFRLGFKSQWAPLQLARNLGLNGVEHATPLKRFFIRQAFGQRGSVPASMTGSV</sequence>
<comment type="cofactor">
    <cofactor evidence="1">
        <name>FAD</name>
        <dbReference type="ChEBI" id="CHEBI:57692"/>
    </cofactor>
</comment>
<gene>
    <name evidence="9" type="ORF">QC825_00495</name>
</gene>
<keyword evidence="6" id="KW-0560">Oxidoreductase</keyword>
<evidence type="ECO:0000256" key="6">
    <source>
        <dbReference type="ARBA" id="ARBA00023002"/>
    </source>
</evidence>
<dbReference type="PRINTS" id="PR00420">
    <property type="entry name" value="RNGMNOXGNASE"/>
</dbReference>
<dbReference type="PANTHER" id="PTHR43876:SF7">
    <property type="entry name" value="UBIQUINONE BIOSYNTHESIS MONOOXYGENASE COQ6, MITOCHONDRIAL"/>
    <property type="match status" value="1"/>
</dbReference>
<keyword evidence="7" id="KW-0503">Monooxygenase</keyword>
<dbReference type="SUPFAM" id="SSF51905">
    <property type="entry name" value="FAD/NAD(P)-binding domain"/>
    <property type="match status" value="1"/>
</dbReference>
<evidence type="ECO:0000256" key="2">
    <source>
        <dbReference type="ARBA" id="ARBA00004749"/>
    </source>
</evidence>
<evidence type="ECO:0000313" key="9">
    <source>
        <dbReference type="EMBL" id="MDR5894545.1"/>
    </source>
</evidence>
<dbReference type="Gene3D" id="3.50.50.60">
    <property type="entry name" value="FAD/NAD(P)-binding domain"/>
    <property type="match status" value="2"/>
</dbReference>
<protein>
    <submittedName>
        <fullName evidence="9">UbiH/UbiF/VisC/COQ6 family ubiquinone biosynthesis hydroxylase</fullName>
    </submittedName>
</protein>
<comment type="similarity">
    <text evidence="3">Belongs to the UbiH/COQ6 family.</text>
</comment>
<dbReference type="InterPro" id="IPR010971">
    <property type="entry name" value="UbiH/COQ6"/>
</dbReference>
<evidence type="ECO:0000256" key="7">
    <source>
        <dbReference type="ARBA" id="ARBA00023033"/>
    </source>
</evidence>
<keyword evidence="9" id="KW-0830">Ubiquinone</keyword>
<keyword evidence="10" id="KW-1185">Reference proteome</keyword>
<dbReference type="Proteomes" id="UP001269375">
    <property type="component" value="Unassembled WGS sequence"/>
</dbReference>
<evidence type="ECO:0000256" key="1">
    <source>
        <dbReference type="ARBA" id="ARBA00001974"/>
    </source>
</evidence>
<dbReference type="Pfam" id="PF01494">
    <property type="entry name" value="FAD_binding_3"/>
    <property type="match status" value="1"/>
</dbReference>
<evidence type="ECO:0000256" key="3">
    <source>
        <dbReference type="ARBA" id="ARBA00005349"/>
    </source>
</evidence>
<comment type="caution">
    <text evidence="9">The sequence shown here is derived from an EMBL/GenBank/DDBJ whole genome shotgun (WGS) entry which is preliminary data.</text>
</comment>
<dbReference type="InterPro" id="IPR036188">
    <property type="entry name" value="FAD/NAD-bd_sf"/>
</dbReference>
<comment type="pathway">
    <text evidence="2">Cofactor biosynthesis; ubiquinone biosynthesis.</text>
</comment>
<reference evidence="9 10" key="1">
    <citation type="submission" date="2023-04" db="EMBL/GenBank/DDBJ databases">
        <title>A long-awaited taxogenomic arrangement of the family Halomonadaceae.</title>
        <authorList>
            <person name="De La Haba R."/>
            <person name="Chuvochina M."/>
            <person name="Wittouck S."/>
            <person name="Arahal D.R."/>
            <person name="Sanchez-Porro C."/>
            <person name="Hugenholtz P."/>
            <person name="Ventosa A."/>
        </authorList>
    </citation>
    <scope>NUCLEOTIDE SEQUENCE [LARGE SCALE GENOMIC DNA]</scope>
    <source>
        <strain evidence="9 10">DSM 22428</strain>
    </source>
</reference>
<dbReference type="InterPro" id="IPR018168">
    <property type="entry name" value="Ubi_Hdrlase_CS"/>
</dbReference>
<dbReference type="PROSITE" id="PS01304">
    <property type="entry name" value="UBIH"/>
    <property type="match status" value="1"/>
</dbReference>
<organism evidence="9 10">
    <name type="scientific">Larsenimonas suaedae</name>
    <dbReference type="NCBI Taxonomy" id="1851019"/>
    <lineage>
        <taxon>Bacteria</taxon>
        <taxon>Pseudomonadati</taxon>
        <taxon>Pseudomonadota</taxon>
        <taxon>Gammaproteobacteria</taxon>
        <taxon>Oceanospirillales</taxon>
        <taxon>Halomonadaceae</taxon>
        <taxon>Larsenimonas</taxon>
    </lineage>
</organism>
<name>A0ABU1GR95_9GAMM</name>
<keyword evidence="5" id="KW-0274">FAD</keyword>
<dbReference type="NCBIfam" id="TIGR01988">
    <property type="entry name" value="Ubi-OHases"/>
    <property type="match status" value="1"/>
</dbReference>
<dbReference type="PANTHER" id="PTHR43876">
    <property type="entry name" value="UBIQUINONE BIOSYNTHESIS MONOOXYGENASE COQ6, MITOCHONDRIAL"/>
    <property type="match status" value="1"/>
</dbReference>
<dbReference type="InterPro" id="IPR051205">
    <property type="entry name" value="UbiH/COQ6_monooxygenase"/>
</dbReference>
<proteinExistence type="inferred from homology"/>
<evidence type="ECO:0000256" key="5">
    <source>
        <dbReference type="ARBA" id="ARBA00022827"/>
    </source>
</evidence>
<evidence type="ECO:0000259" key="8">
    <source>
        <dbReference type="Pfam" id="PF01494"/>
    </source>
</evidence>
<keyword evidence="4" id="KW-0285">Flavoprotein</keyword>
<accession>A0ABU1GR95</accession>
<dbReference type="EMBL" id="JARWAO010000001">
    <property type="protein sequence ID" value="MDR5894545.1"/>
    <property type="molecule type" value="Genomic_DNA"/>
</dbReference>
<evidence type="ECO:0000313" key="10">
    <source>
        <dbReference type="Proteomes" id="UP001269375"/>
    </source>
</evidence>
<dbReference type="RefSeq" id="WP_251593382.1">
    <property type="nucleotide sequence ID" value="NZ_JAMLJI010000002.1"/>
</dbReference>
<dbReference type="InterPro" id="IPR002938">
    <property type="entry name" value="FAD-bd"/>
</dbReference>
<evidence type="ECO:0000256" key="4">
    <source>
        <dbReference type="ARBA" id="ARBA00022630"/>
    </source>
</evidence>
<feature type="domain" description="FAD-binding" evidence="8">
    <location>
        <begin position="3"/>
        <end position="346"/>
    </location>
</feature>